<dbReference type="Pfam" id="PF16087">
    <property type="entry name" value="DUF4817"/>
    <property type="match status" value="1"/>
</dbReference>
<evidence type="ECO:0000259" key="1">
    <source>
        <dbReference type="Pfam" id="PF16087"/>
    </source>
</evidence>
<name>A0A8X7CJZ2_9ARAC</name>
<organism evidence="2 3">
    <name type="scientific">Trichonephila inaurata madagascariensis</name>
    <dbReference type="NCBI Taxonomy" id="2747483"/>
    <lineage>
        <taxon>Eukaryota</taxon>
        <taxon>Metazoa</taxon>
        <taxon>Ecdysozoa</taxon>
        <taxon>Arthropoda</taxon>
        <taxon>Chelicerata</taxon>
        <taxon>Arachnida</taxon>
        <taxon>Araneae</taxon>
        <taxon>Araneomorphae</taxon>
        <taxon>Entelegynae</taxon>
        <taxon>Araneoidea</taxon>
        <taxon>Nephilidae</taxon>
        <taxon>Trichonephila</taxon>
        <taxon>Trichonephila inaurata</taxon>
    </lineage>
</organism>
<accession>A0A8X7CJZ2</accession>
<gene>
    <name evidence="2" type="ORF">TNIN_468361</name>
</gene>
<reference evidence="2" key="1">
    <citation type="submission" date="2020-08" db="EMBL/GenBank/DDBJ databases">
        <title>Multicomponent nature underlies the extraordinary mechanical properties of spider dragline silk.</title>
        <authorList>
            <person name="Kono N."/>
            <person name="Nakamura H."/>
            <person name="Mori M."/>
            <person name="Yoshida Y."/>
            <person name="Ohtoshi R."/>
            <person name="Malay A.D."/>
            <person name="Moran D.A.P."/>
            <person name="Tomita M."/>
            <person name="Numata K."/>
            <person name="Arakawa K."/>
        </authorList>
    </citation>
    <scope>NUCLEOTIDE SEQUENCE</scope>
</reference>
<dbReference type="Proteomes" id="UP000886998">
    <property type="component" value="Unassembled WGS sequence"/>
</dbReference>
<evidence type="ECO:0000313" key="3">
    <source>
        <dbReference type="Proteomes" id="UP000886998"/>
    </source>
</evidence>
<keyword evidence="3" id="KW-1185">Reference proteome</keyword>
<dbReference type="OrthoDB" id="10040454at2759"/>
<evidence type="ECO:0000313" key="2">
    <source>
        <dbReference type="EMBL" id="GFY71418.1"/>
    </source>
</evidence>
<feature type="domain" description="DUF4817" evidence="1">
    <location>
        <begin position="9"/>
        <end position="63"/>
    </location>
</feature>
<comment type="caution">
    <text evidence="2">The sequence shown here is derived from an EMBL/GenBank/DDBJ whole genome shotgun (WGS) entry which is preliminary data.</text>
</comment>
<dbReference type="AlphaFoldDB" id="A0A8X7CJZ2"/>
<dbReference type="EMBL" id="BMAV01018798">
    <property type="protein sequence ID" value="GFY71418.1"/>
    <property type="molecule type" value="Genomic_DNA"/>
</dbReference>
<dbReference type="InterPro" id="IPR032135">
    <property type="entry name" value="DUF4817"/>
</dbReference>
<protein>
    <recommendedName>
        <fullName evidence="1">DUF4817 domain-containing protein</fullName>
    </recommendedName>
</protein>
<proteinExistence type="predicted"/>
<sequence>MLIYYGPYSTKQRVKIIEFLNSCQRSIVMTERKFRQYFNSISAPTAFMIRSLVGRFEELGSVADRPGRGAHRSIRTVDNVETVRQISSRMRLELWKRFPGHLTER</sequence>